<dbReference type="RefSeq" id="WP_060843016.1">
    <property type="nucleotide sequence ID" value="NZ_PYJM01000010.1"/>
</dbReference>
<dbReference type="AlphaFoldDB" id="A0A2T6GBY5"/>
<dbReference type="EMBL" id="PYJM01000010">
    <property type="protein sequence ID" value="PUA41666.1"/>
    <property type="molecule type" value="Genomic_DNA"/>
</dbReference>
<dbReference type="NCBIfam" id="NF008498">
    <property type="entry name" value="PRK11408.1-5"/>
    <property type="match status" value="1"/>
</dbReference>
<dbReference type="InterPro" id="IPR021239">
    <property type="entry name" value="DUF2625"/>
</dbReference>
<accession>A0A2T6GBY5</accession>
<evidence type="ECO:0000313" key="1">
    <source>
        <dbReference type="EMBL" id="PUA41666.1"/>
    </source>
</evidence>
<evidence type="ECO:0008006" key="3">
    <source>
        <dbReference type="Google" id="ProtNLM"/>
    </source>
</evidence>
<dbReference type="Proteomes" id="UP000244178">
    <property type="component" value="Unassembled WGS sequence"/>
</dbReference>
<name>A0A2T6GBY5_9PSED</name>
<dbReference type="Pfam" id="PF10946">
    <property type="entry name" value="DUF2625"/>
    <property type="match status" value="1"/>
</dbReference>
<protein>
    <recommendedName>
        <fullName evidence="3">DUF2625 domain-containing protein</fullName>
    </recommendedName>
</protein>
<reference evidence="1 2" key="1">
    <citation type="submission" date="2018-03" db="EMBL/GenBank/DDBJ databases">
        <title>Draft genome sequence of the plant growth promoting rhizobacterium Pseudomonas protegens strain BNJ-SS-45 isolated from wheat (Triticum aestivum) rhizosphere.</title>
        <authorList>
            <person name="Bajpai A."/>
            <person name="Shende K."/>
            <person name="Meena N."/>
            <person name="Upadhyayula S.R."/>
            <person name="Suravajhala P."/>
            <person name="Medicherla K.M."/>
            <person name="Johri B.N."/>
        </authorList>
    </citation>
    <scope>NUCLEOTIDE SEQUENCE [LARGE SCALE GENOMIC DNA]</scope>
    <source>
        <strain evidence="1 2">BNJ-SS-45</strain>
    </source>
</reference>
<proteinExistence type="predicted"/>
<organism evidence="1 2">
    <name type="scientific">Pseudomonas protegens</name>
    <dbReference type="NCBI Taxonomy" id="380021"/>
    <lineage>
        <taxon>Bacteria</taxon>
        <taxon>Pseudomonadati</taxon>
        <taxon>Pseudomonadota</taxon>
        <taxon>Gammaproteobacteria</taxon>
        <taxon>Pseudomonadales</taxon>
        <taxon>Pseudomonadaceae</taxon>
        <taxon>Pseudomonas</taxon>
    </lineage>
</organism>
<sequence length="220" mass="23968">MRSLEDLINSGDSALPLIKTMLEETRLDHQLLPPSSANARVLSALQVTTRSTLGAMAYETGGLLIDHGWLRVLGSGHGHLSRNLADWNEGRVQGALLVADDAVGGFFAINGGGLGADVGAMYYWAPDTLQWEPLEVGYSDFLAWALSDQLAVFYQDLRWDGWQAEVQALSADQCFSFYPFLWTREGSVQHSHRAMIDVGECFATHLDLARTLDGGASLPG</sequence>
<comment type="caution">
    <text evidence="1">The sequence shown here is derived from an EMBL/GenBank/DDBJ whole genome shotgun (WGS) entry which is preliminary data.</text>
</comment>
<evidence type="ECO:0000313" key="2">
    <source>
        <dbReference type="Proteomes" id="UP000244178"/>
    </source>
</evidence>
<gene>
    <name evidence="1" type="ORF">C5U62_30565</name>
</gene>